<dbReference type="Pfam" id="PF03848">
    <property type="entry name" value="TehB"/>
    <property type="match status" value="1"/>
</dbReference>
<dbReference type="STRING" id="1045558.SAMN05216175_10961"/>
<dbReference type="AlphaFoldDB" id="A0A1I2TAG1"/>
<dbReference type="RefSeq" id="WP_090728605.1">
    <property type="nucleotide sequence ID" value="NZ_FOOU01000009.1"/>
</dbReference>
<accession>A0A1I2TAG1</accession>
<gene>
    <name evidence="2" type="ORF">SAMN05216175_10961</name>
</gene>
<dbReference type="InterPro" id="IPR029063">
    <property type="entry name" value="SAM-dependent_MTases_sf"/>
</dbReference>
<dbReference type="SUPFAM" id="SSF53335">
    <property type="entry name" value="S-adenosyl-L-methionine-dependent methyltransferases"/>
    <property type="match status" value="1"/>
</dbReference>
<evidence type="ECO:0000313" key="2">
    <source>
        <dbReference type="EMBL" id="SFG59311.1"/>
    </source>
</evidence>
<dbReference type="OrthoDB" id="9804312at2"/>
<organism evidence="2 3">
    <name type="scientific">Neptunomonas qingdaonensis</name>
    <dbReference type="NCBI Taxonomy" id="1045558"/>
    <lineage>
        <taxon>Bacteria</taxon>
        <taxon>Pseudomonadati</taxon>
        <taxon>Pseudomonadota</taxon>
        <taxon>Gammaproteobacteria</taxon>
        <taxon>Oceanospirillales</taxon>
        <taxon>Oceanospirillaceae</taxon>
        <taxon>Neptunomonas</taxon>
    </lineage>
</organism>
<dbReference type="CDD" id="cd02440">
    <property type="entry name" value="AdoMet_MTases"/>
    <property type="match status" value="1"/>
</dbReference>
<dbReference type="EMBL" id="FOOU01000009">
    <property type="protein sequence ID" value="SFG59311.1"/>
    <property type="molecule type" value="Genomic_DNA"/>
</dbReference>
<evidence type="ECO:0000259" key="1">
    <source>
        <dbReference type="Pfam" id="PF03848"/>
    </source>
</evidence>
<proteinExistence type="predicted"/>
<name>A0A1I2TAG1_9GAMM</name>
<dbReference type="Proteomes" id="UP000198623">
    <property type="component" value="Unassembled WGS sequence"/>
</dbReference>
<dbReference type="Gene3D" id="3.40.50.150">
    <property type="entry name" value="Vaccinia Virus protein VP39"/>
    <property type="match status" value="1"/>
</dbReference>
<keyword evidence="3" id="KW-1185">Reference proteome</keyword>
<sequence>MSSVREKWNSRYADKSGELSSVPVALQLGWPLLRPGSVLDLASGDGGSAVFLARQGFAVTAVDIAEEGLKRLDACAQAEQLSIRTVQFDLDATDSLAGLGQYDNIVINRFRPTPALFLCLPALLHEQGRLMLNSFNLQQHKDKGFSERFCLKPQEYLGLSADLSLQYYRSEQRDGDFMDEYLFIKT</sequence>
<dbReference type="InterPro" id="IPR015985">
    <property type="entry name" value="TehB-like_dom"/>
</dbReference>
<feature type="domain" description="Tellurite resistance methyltransferase TehB-like" evidence="1">
    <location>
        <begin position="32"/>
        <end position="94"/>
    </location>
</feature>
<reference evidence="3" key="1">
    <citation type="submission" date="2016-10" db="EMBL/GenBank/DDBJ databases">
        <authorList>
            <person name="Varghese N."/>
            <person name="Submissions S."/>
        </authorList>
    </citation>
    <scope>NUCLEOTIDE SEQUENCE [LARGE SCALE GENOMIC DNA]</scope>
    <source>
        <strain evidence="3">CGMCC 1.10971</strain>
    </source>
</reference>
<evidence type="ECO:0000313" key="3">
    <source>
        <dbReference type="Proteomes" id="UP000198623"/>
    </source>
</evidence>
<protein>
    <submittedName>
        <fullName evidence="2">Tellurite resistance protein TehB</fullName>
    </submittedName>
</protein>